<dbReference type="GO" id="GO:0004930">
    <property type="term" value="F:G protein-coupled receptor activity"/>
    <property type="evidence" value="ECO:0007669"/>
    <property type="project" value="UniProtKB-KW"/>
</dbReference>
<evidence type="ECO:0000256" key="3">
    <source>
        <dbReference type="ARBA" id="ARBA00022692"/>
    </source>
</evidence>
<dbReference type="GO" id="GO:0005886">
    <property type="term" value="C:plasma membrane"/>
    <property type="evidence" value="ECO:0007669"/>
    <property type="project" value="UniProtKB-SubCell"/>
</dbReference>
<feature type="transmembrane region" description="Helical" evidence="9">
    <location>
        <begin position="16"/>
        <end position="39"/>
    </location>
</feature>
<accession>A0A9X0CWJ9</accession>
<keyword evidence="5" id="KW-0297">G-protein coupled receptor</keyword>
<dbReference type="AlphaFoldDB" id="A0A9X0CWJ9"/>
<protein>
    <recommendedName>
        <fullName evidence="10">G-protein coupled receptors family 1 profile domain-containing protein</fullName>
    </recommendedName>
</protein>
<comment type="caution">
    <text evidence="11">The sequence shown here is derived from an EMBL/GenBank/DDBJ whole genome shotgun (WGS) entry which is preliminary data.</text>
</comment>
<comment type="subcellular location">
    <subcellularLocation>
        <location evidence="1">Cell membrane</location>
        <topology evidence="1">Multi-pass membrane protein</topology>
    </subcellularLocation>
</comment>
<evidence type="ECO:0000256" key="7">
    <source>
        <dbReference type="ARBA" id="ARBA00023170"/>
    </source>
</evidence>
<keyword evidence="8" id="KW-0807">Transducer</keyword>
<evidence type="ECO:0000313" key="11">
    <source>
        <dbReference type="EMBL" id="KAJ7378180.1"/>
    </source>
</evidence>
<dbReference type="Proteomes" id="UP001163046">
    <property type="component" value="Unassembled WGS sequence"/>
</dbReference>
<keyword evidence="6 9" id="KW-0472">Membrane</keyword>
<evidence type="ECO:0000256" key="2">
    <source>
        <dbReference type="ARBA" id="ARBA00022475"/>
    </source>
</evidence>
<dbReference type="PROSITE" id="PS50262">
    <property type="entry name" value="G_PROTEIN_RECEP_F1_2"/>
    <property type="match status" value="1"/>
</dbReference>
<evidence type="ECO:0000259" key="10">
    <source>
        <dbReference type="PROSITE" id="PS50262"/>
    </source>
</evidence>
<evidence type="ECO:0000256" key="4">
    <source>
        <dbReference type="ARBA" id="ARBA00022989"/>
    </source>
</evidence>
<keyword evidence="3 9" id="KW-0812">Transmembrane</keyword>
<dbReference type="OrthoDB" id="5981700at2759"/>
<feature type="domain" description="G-protein coupled receptors family 1 profile" evidence="10">
    <location>
        <begin position="31"/>
        <end position="110"/>
    </location>
</feature>
<gene>
    <name evidence="11" type="ORF">OS493_024125</name>
</gene>
<dbReference type="InterPro" id="IPR000276">
    <property type="entry name" value="GPCR_Rhodpsn"/>
</dbReference>
<keyword evidence="2" id="KW-1003">Cell membrane</keyword>
<keyword evidence="12" id="KW-1185">Reference proteome</keyword>
<dbReference type="Gene3D" id="1.20.1070.10">
    <property type="entry name" value="Rhodopsin 7-helix transmembrane proteins"/>
    <property type="match status" value="1"/>
</dbReference>
<dbReference type="PANTHER" id="PTHR24248">
    <property type="entry name" value="ADRENERGIC RECEPTOR-RELATED G-PROTEIN COUPLED RECEPTOR"/>
    <property type="match status" value="1"/>
</dbReference>
<keyword evidence="4 9" id="KW-1133">Transmembrane helix</keyword>
<dbReference type="InterPro" id="IPR017452">
    <property type="entry name" value="GPCR_Rhodpsn_7TM"/>
</dbReference>
<dbReference type="EMBL" id="MU826368">
    <property type="protein sequence ID" value="KAJ7378180.1"/>
    <property type="molecule type" value="Genomic_DNA"/>
</dbReference>
<name>A0A9X0CWJ9_9CNID</name>
<feature type="transmembrane region" description="Helical" evidence="9">
    <location>
        <begin position="51"/>
        <end position="71"/>
    </location>
</feature>
<feature type="transmembrane region" description="Helical" evidence="9">
    <location>
        <begin position="91"/>
        <end position="109"/>
    </location>
</feature>
<evidence type="ECO:0000313" key="12">
    <source>
        <dbReference type="Proteomes" id="UP001163046"/>
    </source>
</evidence>
<evidence type="ECO:0000256" key="9">
    <source>
        <dbReference type="SAM" id="Phobius"/>
    </source>
</evidence>
<dbReference type="SUPFAM" id="SSF81321">
    <property type="entry name" value="Family A G protein-coupled receptor-like"/>
    <property type="match status" value="1"/>
</dbReference>
<evidence type="ECO:0000256" key="1">
    <source>
        <dbReference type="ARBA" id="ARBA00004651"/>
    </source>
</evidence>
<evidence type="ECO:0000256" key="6">
    <source>
        <dbReference type="ARBA" id="ARBA00023136"/>
    </source>
</evidence>
<evidence type="ECO:0000256" key="5">
    <source>
        <dbReference type="ARBA" id="ARBA00023040"/>
    </source>
</evidence>
<sequence>MEENCSRTLSTTSSVVLASLNGISGILTITGNSVILLALYKTPSLKTISNYFVGSLACADLSVGLLANSLYVALSGFVSLREIQGLKNAETVVWLLTTTATTFQFVFCCS</sequence>
<evidence type="ECO:0000256" key="8">
    <source>
        <dbReference type="ARBA" id="ARBA00023224"/>
    </source>
</evidence>
<proteinExistence type="predicted"/>
<organism evidence="11 12">
    <name type="scientific">Desmophyllum pertusum</name>
    <dbReference type="NCBI Taxonomy" id="174260"/>
    <lineage>
        <taxon>Eukaryota</taxon>
        <taxon>Metazoa</taxon>
        <taxon>Cnidaria</taxon>
        <taxon>Anthozoa</taxon>
        <taxon>Hexacorallia</taxon>
        <taxon>Scleractinia</taxon>
        <taxon>Caryophylliina</taxon>
        <taxon>Caryophylliidae</taxon>
        <taxon>Desmophyllum</taxon>
    </lineage>
</organism>
<dbReference type="PRINTS" id="PR00237">
    <property type="entry name" value="GPCRRHODOPSN"/>
</dbReference>
<keyword evidence="7" id="KW-0675">Receptor</keyword>
<reference evidence="11" key="1">
    <citation type="submission" date="2023-01" db="EMBL/GenBank/DDBJ databases">
        <title>Genome assembly of the deep-sea coral Lophelia pertusa.</title>
        <authorList>
            <person name="Herrera S."/>
            <person name="Cordes E."/>
        </authorList>
    </citation>
    <scope>NUCLEOTIDE SEQUENCE</scope>
    <source>
        <strain evidence="11">USNM1676648</strain>
        <tissue evidence="11">Polyp</tissue>
    </source>
</reference>